<proteinExistence type="predicted"/>
<dbReference type="Proteomes" id="UP001171620">
    <property type="component" value="Unassembled WGS sequence"/>
</dbReference>
<evidence type="ECO:0000313" key="1">
    <source>
        <dbReference type="EMBL" id="MDN7796038.1"/>
    </source>
</evidence>
<gene>
    <name evidence="1" type="ORF">QZM33_13945</name>
</gene>
<reference evidence="1" key="1">
    <citation type="submission" date="2023-07" db="EMBL/GenBank/DDBJ databases">
        <title>A collection of bacterial strains from the Burkholderia cepacia Research Laboratory and Repository.</title>
        <authorList>
            <person name="Lipuma J."/>
            <person name="Spilker T."/>
            <person name="Caverly L."/>
        </authorList>
    </citation>
    <scope>NUCLEOTIDE SEQUENCE</scope>
    <source>
        <strain evidence="1">AU44268</strain>
    </source>
</reference>
<accession>A0AAW7T5D6</accession>
<name>A0AAW7T5D6_BURVI</name>
<sequence length="308" mass="33487">MISIDAKHQSSPGGYVMPLDSPSAFNLVPSIETRLKSAVHLARNYILERASPGGGFCFYRGYHLEEPNLSDTWHSTRAWTLLTNALLPERAKHIDFVLSQGIGSQPFALYHRVRSLQELQAEDPDAPRVREAVASLPLTLPHASAPTLQASLHALFYSLWLRQHFGLPMAGGHSLGQELQAMENVEGGFGRPSNLHDTVEALRVLEVCGCGVEEKTANFVRRVAVAGFGFRLTETSLSPCLETTCAGIACSISLGIPIDYALDAIDFILACQTGHGGFAFRPGGLPDLAWTHLALETIYDWLNAQAAP</sequence>
<dbReference type="RefSeq" id="WP_301788529.1">
    <property type="nucleotide sequence ID" value="NZ_JAUJRV010000008.1"/>
</dbReference>
<dbReference type="Gene3D" id="1.50.10.20">
    <property type="match status" value="1"/>
</dbReference>
<evidence type="ECO:0000313" key="2">
    <source>
        <dbReference type="Proteomes" id="UP001171620"/>
    </source>
</evidence>
<dbReference type="SUPFAM" id="SSF48239">
    <property type="entry name" value="Terpenoid cyclases/Protein prenyltransferases"/>
    <property type="match status" value="1"/>
</dbReference>
<organism evidence="1 2">
    <name type="scientific">Burkholderia vietnamiensis</name>
    <dbReference type="NCBI Taxonomy" id="60552"/>
    <lineage>
        <taxon>Bacteria</taxon>
        <taxon>Pseudomonadati</taxon>
        <taxon>Pseudomonadota</taxon>
        <taxon>Betaproteobacteria</taxon>
        <taxon>Burkholderiales</taxon>
        <taxon>Burkholderiaceae</taxon>
        <taxon>Burkholderia</taxon>
        <taxon>Burkholderia cepacia complex</taxon>
    </lineage>
</organism>
<dbReference type="AlphaFoldDB" id="A0AAW7T5D6"/>
<dbReference type="InterPro" id="IPR008930">
    <property type="entry name" value="Terpenoid_cyclase/PrenylTrfase"/>
</dbReference>
<dbReference type="EMBL" id="JAUJRV010000008">
    <property type="protein sequence ID" value="MDN7796038.1"/>
    <property type="molecule type" value="Genomic_DNA"/>
</dbReference>
<comment type="caution">
    <text evidence="1">The sequence shown here is derived from an EMBL/GenBank/DDBJ whole genome shotgun (WGS) entry which is preliminary data.</text>
</comment>
<protein>
    <submittedName>
        <fullName evidence="1">Prenyltransferase/squalene oxidase repeat-containing protein</fullName>
    </submittedName>
</protein>